<feature type="domain" description="FecR protein" evidence="1">
    <location>
        <begin position="107"/>
        <end position="198"/>
    </location>
</feature>
<evidence type="ECO:0000259" key="2">
    <source>
        <dbReference type="Pfam" id="PF16220"/>
    </source>
</evidence>
<keyword evidence="4" id="KW-1185">Reference proteome</keyword>
<dbReference type="InterPro" id="IPR012373">
    <property type="entry name" value="Ferrdict_sens_TM"/>
</dbReference>
<sequence>MKHMPSSVLRQASAWMARLSAEDASQTDQQNFEAWRAADVQHEAAWQKLLQLQANFDNLTAQGVDSRLLDKRGISRRQLLSWGMMGLGVLSIAGGTRTPYWQSATADYRTAAGQTRMLQLRDNTEVTLNTRTRLDLNNENHRLFLKLHTGELLIDNRRGSNEALALETPNGHISLSSALCSVRCTDQTTRVSAFEGEITFRTHGSHLSTDAHLAPGKQVVFDTVHTQPTGTASPADVAWTQGQLVAERMPVDQFISELARYRQGVLLADSRLANLSVTGVFPTTNTDQALQQLTRILPVQVNQISRYWIRVVPA</sequence>
<proteinExistence type="predicted"/>
<dbReference type="AlphaFoldDB" id="A0A063Y309"/>
<dbReference type="InterPro" id="IPR006860">
    <property type="entry name" value="FecR"/>
</dbReference>
<evidence type="ECO:0000259" key="1">
    <source>
        <dbReference type="Pfam" id="PF04773"/>
    </source>
</evidence>
<dbReference type="OrthoDB" id="7032198at2"/>
<evidence type="ECO:0000313" key="4">
    <source>
        <dbReference type="Proteomes" id="UP000027318"/>
    </source>
</evidence>
<dbReference type="RefSeq" id="WP_036545694.1">
    <property type="nucleotide sequence ID" value="NZ_JMSZ01000017.1"/>
</dbReference>
<reference evidence="3 4" key="1">
    <citation type="journal article" date="2005" name="Int. J. Syst. Evol. Microbiol.">
        <title>Nitrincola lacisaponensis gen. nov., sp. nov., a novel alkaliphilic bacterium isolated from an alkaline, saline lake.</title>
        <authorList>
            <person name="Dimitriu P.A."/>
            <person name="Shukla S.K."/>
            <person name="Conradt J."/>
            <person name="Marquez M.C."/>
            <person name="Ventosa A."/>
            <person name="Maglia A."/>
            <person name="Peyton B.M."/>
            <person name="Pinkart H.C."/>
            <person name="Mormile M.R."/>
        </authorList>
    </citation>
    <scope>NUCLEOTIDE SEQUENCE [LARGE SCALE GENOMIC DNA]</scope>
    <source>
        <strain evidence="3 4">4CA</strain>
    </source>
</reference>
<dbReference type="Pfam" id="PF16220">
    <property type="entry name" value="DUF4880"/>
    <property type="match status" value="1"/>
</dbReference>
<gene>
    <name evidence="3" type="ORF">ADINL_1436</name>
</gene>
<accession>A0A063Y309</accession>
<dbReference type="InterPro" id="IPR032623">
    <property type="entry name" value="FecR_N"/>
</dbReference>
<dbReference type="STRING" id="267850.ADINL_1436"/>
<dbReference type="Proteomes" id="UP000027318">
    <property type="component" value="Unassembled WGS sequence"/>
</dbReference>
<protein>
    <submittedName>
        <fullName evidence="3">Fe2+-dicitrate sensor, membrane component</fullName>
    </submittedName>
</protein>
<evidence type="ECO:0000313" key="3">
    <source>
        <dbReference type="EMBL" id="KDE40059.1"/>
    </source>
</evidence>
<dbReference type="GO" id="GO:0016989">
    <property type="term" value="F:sigma factor antagonist activity"/>
    <property type="evidence" value="ECO:0007669"/>
    <property type="project" value="TreeGrafter"/>
</dbReference>
<dbReference type="EMBL" id="JMSZ01000017">
    <property type="protein sequence ID" value="KDE40059.1"/>
    <property type="molecule type" value="Genomic_DNA"/>
</dbReference>
<dbReference type="Pfam" id="PF04773">
    <property type="entry name" value="FecR"/>
    <property type="match status" value="1"/>
</dbReference>
<dbReference type="PANTHER" id="PTHR30273">
    <property type="entry name" value="PERIPLASMIC SIGNAL SENSOR AND SIGMA FACTOR ACTIVATOR FECR-RELATED"/>
    <property type="match status" value="1"/>
</dbReference>
<dbReference type="PANTHER" id="PTHR30273:SF2">
    <property type="entry name" value="PROTEIN FECR"/>
    <property type="match status" value="1"/>
</dbReference>
<name>A0A063Y309_9GAMM</name>
<organism evidence="3 4">
    <name type="scientific">Nitrincola lacisaponensis</name>
    <dbReference type="NCBI Taxonomy" id="267850"/>
    <lineage>
        <taxon>Bacteria</taxon>
        <taxon>Pseudomonadati</taxon>
        <taxon>Pseudomonadota</taxon>
        <taxon>Gammaproteobacteria</taxon>
        <taxon>Oceanospirillales</taxon>
        <taxon>Oceanospirillaceae</taxon>
        <taxon>Nitrincola</taxon>
    </lineage>
</organism>
<feature type="domain" description="FecR N-terminal" evidence="2">
    <location>
        <begin position="10"/>
        <end position="52"/>
    </location>
</feature>
<dbReference type="Gene3D" id="2.60.120.1440">
    <property type="match status" value="1"/>
</dbReference>
<comment type="caution">
    <text evidence="3">The sequence shown here is derived from an EMBL/GenBank/DDBJ whole genome shotgun (WGS) entry which is preliminary data.</text>
</comment>
<dbReference type="PIRSF" id="PIRSF018266">
    <property type="entry name" value="FecR"/>
    <property type="match status" value="1"/>
</dbReference>